<protein>
    <submittedName>
        <fullName evidence="6">TetR/AcrR family transcriptional regulator</fullName>
    </submittedName>
</protein>
<dbReference type="InterPro" id="IPR009057">
    <property type="entry name" value="Homeodomain-like_sf"/>
</dbReference>
<dbReference type="SUPFAM" id="SSF46689">
    <property type="entry name" value="Homeodomain-like"/>
    <property type="match status" value="1"/>
</dbReference>
<dbReference type="Gene3D" id="1.10.357.10">
    <property type="entry name" value="Tetracycline Repressor, domain 2"/>
    <property type="match status" value="1"/>
</dbReference>
<dbReference type="EMBL" id="JBHSON010000023">
    <property type="protein sequence ID" value="MFC5747587.1"/>
    <property type="molecule type" value="Genomic_DNA"/>
</dbReference>
<keyword evidence="2 4" id="KW-0238">DNA-binding</keyword>
<sequence length="202" mass="21905">MPRRTQAERSDETTSRLVAAARELFGGEGYTATSIDAIAAAAGMTKGAAYHHFQGKAALFRAVFVREQELIAARLEQAAAAEPDAWSALRRGCRTFLEHCLDPRFRRIVLLDGPAVLGWDAVRAIEYEHTLRVLEAGIRQAAAEESMVEGPLDVRAQMIFGGLCEAGMMLARSDAPEKTLQAVLGEAERLLRGVAALPRSGE</sequence>
<evidence type="ECO:0000313" key="6">
    <source>
        <dbReference type="EMBL" id="MFC5747587.1"/>
    </source>
</evidence>
<proteinExistence type="predicted"/>
<feature type="domain" description="HTH tetR-type" evidence="5">
    <location>
        <begin position="11"/>
        <end position="71"/>
    </location>
</feature>
<dbReference type="Pfam" id="PF00440">
    <property type="entry name" value="TetR_N"/>
    <property type="match status" value="1"/>
</dbReference>
<keyword evidence="1" id="KW-0805">Transcription regulation</keyword>
<dbReference type="Proteomes" id="UP001596074">
    <property type="component" value="Unassembled WGS sequence"/>
</dbReference>
<evidence type="ECO:0000259" key="5">
    <source>
        <dbReference type="PROSITE" id="PS50977"/>
    </source>
</evidence>
<keyword evidence="7" id="KW-1185">Reference proteome</keyword>
<accession>A0ABW0ZYQ0</accession>
<dbReference type="PANTHER" id="PTHR30055">
    <property type="entry name" value="HTH-TYPE TRANSCRIPTIONAL REGULATOR RUTR"/>
    <property type="match status" value="1"/>
</dbReference>
<dbReference type="PROSITE" id="PS50977">
    <property type="entry name" value="HTH_TETR_2"/>
    <property type="match status" value="1"/>
</dbReference>
<evidence type="ECO:0000256" key="1">
    <source>
        <dbReference type="ARBA" id="ARBA00023015"/>
    </source>
</evidence>
<dbReference type="PRINTS" id="PR00455">
    <property type="entry name" value="HTHTETR"/>
</dbReference>
<feature type="DNA-binding region" description="H-T-H motif" evidence="4">
    <location>
        <begin position="34"/>
        <end position="53"/>
    </location>
</feature>
<organism evidence="6 7">
    <name type="scientific">Actinomadura rugatobispora</name>
    <dbReference type="NCBI Taxonomy" id="1994"/>
    <lineage>
        <taxon>Bacteria</taxon>
        <taxon>Bacillati</taxon>
        <taxon>Actinomycetota</taxon>
        <taxon>Actinomycetes</taxon>
        <taxon>Streptosporangiales</taxon>
        <taxon>Thermomonosporaceae</taxon>
        <taxon>Actinomadura</taxon>
    </lineage>
</organism>
<name>A0ABW0ZYQ0_9ACTN</name>
<reference evidence="7" key="1">
    <citation type="journal article" date="2019" name="Int. J. Syst. Evol. Microbiol.">
        <title>The Global Catalogue of Microorganisms (GCM) 10K type strain sequencing project: providing services to taxonomists for standard genome sequencing and annotation.</title>
        <authorList>
            <consortium name="The Broad Institute Genomics Platform"/>
            <consortium name="The Broad Institute Genome Sequencing Center for Infectious Disease"/>
            <person name="Wu L."/>
            <person name="Ma J."/>
        </authorList>
    </citation>
    <scope>NUCLEOTIDE SEQUENCE [LARGE SCALE GENOMIC DNA]</scope>
    <source>
        <strain evidence="7">KCTC 42087</strain>
    </source>
</reference>
<dbReference type="Pfam" id="PF21351">
    <property type="entry name" value="TetR_C_41"/>
    <property type="match status" value="1"/>
</dbReference>
<gene>
    <name evidence="6" type="ORF">ACFPZN_18315</name>
</gene>
<evidence type="ECO:0000313" key="7">
    <source>
        <dbReference type="Proteomes" id="UP001596074"/>
    </source>
</evidence>
<evidence type="ECO:0000256" key="4">
    <source>
        <dbReference type="PROSITE-ProRule" id="PRU00335"/>
    </source>
</evidence>
<dbReference type="RefSeq" id="WP_378283205.1">
    <property type="nucleotide sequence ID" value="NZ_JBHSON010000023.1"/>
</dbReference>
<evidence type="ECO:0000256" key="3">
    <source>
        <dbReference type="ARBA" id="ARBA00023163"/>
    </source>
</evidence>
<dbReference type="InterPro" id="IPR050109">
    <property type="entry name" value="HTH-type_TetR-like_transc_reg"/>
</dbReference>
<dbReference type="InterPro" id="IPR049484">
    <property type="entry name" value="Rv0078-like_C"/>
</dbReference>
<dbReference type="PANTHER" id="PTHR30055:SF234">
    <property type="entry name" value="HTH-TYPE TRANSCRIPTIONAL REGULATOR BETI"/>
    <property type="match status" value="1"/>
</dbReference>
<evidence type="ECO:0000256" key="2">
    <source>
        <dbReference type="ARBA" id="ARBA00023125"/>
    </source>
</evidence>
<keyword evidence="3" id="KW-0804">Transcription</keyword>
<dbReference type="InterPro" id="IPR001647">
    <property type="entry name" value="HTH_TetR"/>
</dbReference>
<comment type="caution">
    <text evidence="6">The sequence shown here is derived from an EMBL/GenBank/DDBJ whole genome shotgun (WGS) entry which is preliminary data.</text>
</comment>